<reference evidence="2" key="1">
    <citation type="journal article" date="2020" name="Stud. Mycol.">
        <title>101 Dothideomycetes genomes: a test case for predicting lifestyles and emergence of pathogens.</title>
        <authorList>
            <person name="Haridas S."/>
            <person name="Albert R."/>
            <person name="Binder M."/>
            <person name="Bloem J."/>
            <person name="Labutti K."/>
            <person name="Salamov A."/>
            <person name="Andreopoulos B."/>
            <person name="Baker S."/>
            <person name="Barry K."/>
            <person name="Bills G."/>
            <person name="Bluhm B."/>
            <person name="Cannon C."/>
            <person name="Castanera R."/>
            <person name="Culley D."/>
            <person name="Daum C."/>
            <person name="Ezra D."/>
            <person name="Gonzalez J."/>
            <person name="Henrissat B."/>
            <person name="Kuo A."/>
            <person name="Liang C."/>
            <person name="Lipzen A."/>
            <person name="Lutzoni F."/>
            <person name="Magnuson J."/>
            <person name="Mondo S."/>
            <person name="Nolan M."/>
            <person name="Ohm R."/>
            <person name="Pangilinan J."/>
            <person name="Park H.-J."/>
            <person name="Ramirez L."/>
            <person name="Alfaro M."/>
            <person name="Sun H."/>
            <person name="Tritt A."/>
            <person name="Yoshinaga Y."/>
            <person name="Zwiers L.-H."/>
            <person name="Turgeon B."/>
            <person name="Goodwin S."/>
            <person name="Spatafora J."/>
            <person name="Crous P."/>
            <person name="Grigoriev I."/>
        </authorList>
    </citation>
    <scope>NUCLEOTIDE SEQUENCE</scope>
    <source>
        <strain evidence="2">CBS 125425</strain>
    </source>
</reference>
<dbReference type="AlphaFoldDB" id="A0A9P4R7K6"/>
<dbReference type="Proteomes" id="UP000799444">
    <property type="component" value="Unassembled WGS sequence"/>
</dbReference>
<feature type="compositionally biased region" description="Basic and acidic residues" evidence="1">
    <location>
        <begin position="1"/>
        <end position="18"/>
    </location>
</feature>
<feature type="region of interest" description="Disordered" evidence="1">
    <location>
        <begin position="1"/>
        <end position="29"/>
    </location>
</feature>
<accession>A0A9P4R7K6</accession>
<evidence type="ECO:0000256" key="1">
    <source>
        <dbReference type="SAM" id="MobiDB-lite"/>
    </source>
</evidence>
<organism evidence="2 3">
    <name type="scientific">Polyplosphaeria fusca</name>
    <dbReference type="NCBI Taxonomy" id="682080"/>
    <lineage>
        <taxon>Eukaryota</taxon>
        <taxon>Fungi</taxon>
        <taxon>Dikarya</taxon>
        <taxon>Ascomycota</taxon>
        <taxon>Pezizomycotina</taxon>
        <taxon>Dothideomycetes</taxon>
        <taxon>Pleosporomycetidae</taxon>
        <taxon>Pleosporales</taxon>
        <taxon>Tetraplosphaeriaceae</taxon>
        <taxon>Polyplosphaeria</taxon>
    </lineage>
</organism>
<proteinExistence type="predicted"/>
<protein>
    <submittedName>
        <fullName evidence="2">Uncharacterized protein</fullName>
    </submittedName>
</protein>
<dbReference type="EMBL" id="ML996100">
    <property type="protein sequence ID" value="KAF2740364.1"/>
    <property type="molecule type" value="Genomic_DNA"/>
</dbReference>
<feature type="region of interest" description="Disordered" evidence="1">
    <location>
        <begin position="141"/>
        <end position="164"/>
    </location>
</feature>
<comment type="caution">
    <text evidence="2">The sequence shown here is derived from an EMBL/GenBank/DDBJ whole genome shotgun (WGS) entry which is preliminary data.</text>
</comment>
<evidence type="ECO:0000313" key="2">
    <source>
        <dbReference type="EMBL" id="KAF2740364.1"/>
    </source>
</evidence>
<keyword evidence="3" id="KW-1185">Reference proteome</keyword>
<gene>
    <name evidence="2" type="ORF">EJ04DRAFT_197246</name>
</gene>
<sequence length="164" mass="18303">MTSRETTRTRVEKARAAADSDPGGTSRCPRMEKHLQWEKLSNVFPLHYDVSSSFASHTLDLRKGTVEEKGYRLYTGRAPKPGKEANKMLTTTVLLMVTLLVKKIFLRKGAPHILIISKAMPHFALAQSHVCRRASTEYYGRSQPHQAQQASGAEPCPRPGLTQT</sequence>
<name>A0A9P4R7K6_9PLEO</name>
<evidence type="ECO:0000313" key="3">
    <source>
        <dbReference type="Proteomes" id="UP000799444"/>
    </source>
</evidence>